<dbReference type="EMBL" id="LK022882">
    <property type="protein sequence ID" value="VTZ67591.1"/>
    <property type="molecule type" value="Genomic_DNA"/>
</dbReference>
<evidence type="ECO:0000256" key="1">
    <source>
        <dbReference type="SAM" id="Phobius"/>
    </source>
</evidence>
<dbReference type="Proteomes" id="UP000071118">
    <property type="component" value="Chromosome 5"/>
</dbReference>
<organism evidence="2 3">
    <name type="scientific">Plasmodium chabaudi chabaudi</name>
    <dbReference type="NCBI Taxonomy" id="31271"/>
    <lineage>
        <taxon>Eukaryota</taxon>
        <taxon>Sar</taxon>
        <taxon>Alveolata</taxon>
        <taxon>Apicomplexa</taxon>
        <taxon>Aconoidasida</taxon>
        <taxon>Haemosporida</taxon>
        <taxon>Plasmodiidae</taxon>
        <taxon>Plasmodium</taxon>
        <taxon>Plasmodium (Vinckeia)</taxon>
    </lineage>
</organism>
<evidence type="ECO:0000313" key="3">
    <source>
        <dbReference type="Proteomes" id="UP000071118"/>
    </source>
</evidence>
<dbReference type="AlphaFoldDB" id="A0A4V0K4Q6"/>
<keyword evidence="3" id="KW-1185">Reference proteome</keyword>
<dbReference type="VEuPathDB" id="PlasmoDB:PCHAS_0525411"/>
<reference evidence="2 3" key="1">
    <citation type="journal article" date="2014" name="BMC Biol.">
        <title>A comprehensive evaluation of rodent malaria parasite genomes and gene expression.</title>
        <authorList>
            <person name="Otto T.D."/>
            <person name="Bohme U."/>
            <person name="Jackson A.P."/>
            <person name="Hunt M."/>
            <person name="Franke-Fayard B."/>
            <person name="Hoeijmakers W.A."/>
            <person name="Religa A.A."/>
            <person name="Robertson L."/>
            <person name="Sanders M."/>
            <person name="Ogun S.A."/>
            <person name="Cunningham D."/>
            <person name="Erhart A."/>
            <person name="Billker O."/>
            <person name="Khan S.M."/>
            <person name="Stunnenberg H.G."/>
            <person name="Langhorne J."/>
            <person name="Holder A.A."/>
            <person name="Waters A.P."/>
            <person name="Newbold C.I."/>
            <person name="Pain A."/>
            <person name="Berriman M."/>
            <person name="Janse C.J."/>
        </authorList>
    </citation>
    <scope>NUCLEOTIDE SEQUENCE [LARGE SCALE GENOMIC DNA]</scope>
    <source>
        <strain evidence="2 3">AS</strain>
    </source>
</reference>
<accession>A0A4V0K4Q6</accession>
<dbReference type="OrthoDB" id="372865at2759"/>
<keyword evidence="1" id="KW-0472">Membrane</keyword>
<evidence type="ECO:0000313" key="2">
    <source>
        <dbReference type="EMBL" id="VTZ67591.1"/>
    </source>
</evidence>
<gene>
    <name evidence="2" type="ORF">PCHAS_0525411</name>
</gene>
<sequence length="309" mass="36416">MASAVCGAINTIERLIDVKEKDSRVYFTPNHALKAYCNVKERGTGVCFSYAEIVSSAVLFLLKLLEIDYHYEDDLKNAKLAEYAILWLSYKLNKYSQKGITKLNDFYTQHIEKNKYYNVEITKSSDKKTYKDIIDRKHDLMNIGIKEISQFYDAFKSLCDMYTELDKENQDCEYYFRKANELVENFEKLNGNSDINESSSYRKILYTLSTDYDDFKNYFVKKCSGYTDLPPLSKIKTLQFSSITSKLIPVLLAFAIPIFLGIAYKYSLLGFDKRLHIQYLREKRKKIKRKEYNYILFEESDYSRNSNNY</sequence>
<keyword evidence="1" id="KW-0812">Transmembrane</keyword>
<proteinExistence type="predicted"/>
<feature type="transmembrane region" description="Helical" evidence="1">
    <location>
        <begin position="247"/>
        <end position="266"/>
    </location>
</feature>
<dbReference type="KEGG" id="pcb:PCHAS_0525411"/>
<protein>
    <submittedName>
        <fullName evidence="2">CIR protein</fullName>
    </submittedName>
</protein>
<dbReference type="GeneID" id="27794823"/>
<dbReference type="InterPro" id="IPR006477">
    <property type="entry name" value="Yir_bir_cir"/>
</dbReference>
<keyword evidence="1" id="KW-1133">Transmembrane helix</keyword>
<name>A0A4V0K4Q6_PLACU</name>
<dbReference type="Pfam" id="PF06022">
    <property type="entry name" value="Cir_Bir_Yir"/>
    <property type="match status" value="1"/>
</dbReference>
<dbReference type="NCBIfam" id="TIGR01590">
    <property type="entry name" value="yir-bir-cir_Pla"/>
    <property type="match status" value="1"/>
</dbReference>
<dbReference type="RefSeq" id="XP_016655467.1">
    <property type="nucleotide sequence ID" value="XM_016798229.1"/>
</dbReference>